<accession>A0A6A6NW49</accession>
<proteinExistence type="predicted"/>
<organism evidence="2 3">
    <name type="scientific">Lineolata rhizophorae</name>
    <dbReference type="NCBI Taxonomy" id="578093"/>
    <lineage>
        <taxon>Eukaryota</taxon>
        <taxon>Fungi</taxon>
        <taxon>Dikarya</taxon>
        <taxon>Ascomycota</taxon>
        <taxon>Pezizomycotina</taxon>
        <taxon>Dothideomycetes</taxon>
        <taxon>Dothideomycetes incertae sedis</taxon>
        <taxon>Lineolatales</taxon>
        <taxon>Lineolataceae</taxon>
        <taxon>Lineolata</taxon>
    </lineage>
</organism>
<gene>
    <name evidence="2" type="ORF">BDY21DRAFT_61100</name>
</gene>
<dbReference type="Proteomes" id="UP000799766">
    <property type="component" value="Unassembled WGS sequence"/>
</dbReference>
<keyword evidence="3" id="KW-1185">Reference proteome</keyword>
<evidence type="ECO:0000313" key="2">
    <source>
        <dbReference type="EMBL" id="KAF2455788.1"/>
    </source>
</evidence>
<dbReference type="EMBL" id="MU001685">
    <property type="protein sequence ID" value="KAF2455788.1"/>
    <property type="molecule type" value="Genomic_DNA"/>
</dbReference>
<feature type="region of interest" description="Disordered" evidence="1">
    <location>
        <begin position="20"/>
        <end position="62"/>
    </location>
</feature>
<reference evidence="2" key="1">
    <citation type="journal article" date="2020" name="Stud. Mycol.">
        <title>101 Dothideomycetes genomes: a test case for predicting lifestyles and emergence of pathogens.</title>
        <authorList>
            <person name="Haridas S."/>
            <person name="Albert R."/>
            <person name="Binder M."/>
            <person name="Bloem J."/>
            <person name="Labutti K."/>
            <person name="Salamov A."/>
            <person name="Andreopoulos B."/>
            <person name="Baker S."/>
            <person name="Barry K."/>
            <person name="Bills G."/>
            <person name="Bluhm B."/>
            <person name="Cannon C."/>
            <person name="Castanera R."/>
            <person name="Culley D."/>
            <person name="Daum C."/>
            <person name="Ezra D."/>
            <person name="Gonzalez J."/>
            <person name="Henrissat B."/>
            <person name="Kuo A."/>
            <person name="Liang C."/>
            <person name="Lipzen A."/>
            <person name="Lutzoni F."/>
            <person name="Magnuson J."/>
            <person name="Mondo S."/>
            <person name="Nolan M."/>
            <person name="Ohm R."/>
            <person name="Pangilinan J."/>
            <person name="Park H.-J."/>
            <person name="Ramirez L."/>
            <person name="Alfaro M."/>
            <person name="Sun H."/>
            <person name="Tritt A."/>
            <person name="Yoshinaga Y."/>
            <person name="Zwiers L.-H."/>
            <person name="Turgeon B."/>
            <person name="Goodwin S."/>
            <person name="Spatafora J."/>
            <person name="Crous P."/>
            <person name="Grigoriev I."/>
        </authorList>
    </citation>
    <scope>NUCLEOTIDE SEQUENCE</scope>
    <source>
        <strain evidence="2">ATCC 16933</strain>
    </source>
</reference>
<evidence type="ECO:0000256" key="1">
    <source>
        <dbReference type="SAM" id="MobiDB-lite"/>
    </source>
</evidence>
<protein>
    <submittedName>
        <fullName evidence="2">Uncharacterized protein</fullName>
    </submittedName>
</protein>
<evidence type="ECO:0000313" key="3">
    <source>
        <dbReference type="Proteomes" id="UP000799766"/>
    </source>
</evidence>
<dbReference type="AlphaFoldDB" id="A0A6A6NW49"/>
<sequence>MLARRAVETRNLYRLCRSDVGPRHVGDQHQVSRRGAFRASERVSGPLPDALRPSPSDLQLDLRPRRTPLTNLPHPQMPTATADCHGWHPLVLTCNKFPARFGQQPRTSPSLPMWLSRVGKPFRRQPGGSREQPSSIVAAGWKRRLVYATIVRTDVSWSMVPPLLVEYLRMSPLISLKNPGGPRLAPITHWALQYMRRLSVAVTLGGLASAFTLGQADPQFSRLLRSFLYSYRP</sequence>
<name>A0A6A6NW49_9PEZI</name>